<proteinExistence type="inferred from homology"/>
<dbReference type="RefSeq" id="WP_117204466.1">
    <property type="nucleotide sequence ID" value="NZ_JAZOPI010000097.1"/>
</dbReference>
<reference evidence="2 3" key="1">
    <citation type="submission" date="2024-04" db="EMBL/GenBank/DDBJ databases">
        <title>Human intestinal bacterial collection.</title>
        <authorList>
            <person name="Pauvert C."/>
            <person name="Hitch T.C.A."/>
            <person name="Clavel T."/>
        </authorList>
    </citation>
    <scope>NUCLEOTIDE SEQUENCE [LARGE SCALE GENOMIC DNA]</scope>
    <source>
        <strain evidence="2 3">CLA-AA-H197</strain>
    </source>
</reference>
<dbReference type="InterPro" id="IPR018445">
    <property type="entry name" value="Put_Phosphate_transp_reg"/>
</dbReference>
<comment type="similarity">
    <text evidence="1">Belongs to the UPF0111 family.</text>
</comment>
<protein>
    <submittedName>
        <fullName evidence="2">DUF47 family protein</fullName>
    </submittedName>
</protein>
<name>A0ABV1II93_9ACTN</name>
<dbReference type="Proteomes" id="UP001478817">
    <property type="component" value="Unassembled WGS sequence"/>
</dbReference>
<organism evidence="2 3">
    <name type="scientific">Paratractidigestivibacter faecalis</name>
    <dbReference type="NCBI Taxonomy" id="2292441"/>
    <lineage>
        <taxon>Bacteria</taxon>
        <taxon>Bacillati</taxon>
        <taxon>Actinomycetota</taxon>
        <taxon>Coriobacteriia</taxon>
        <taxon>Coriobacteriales</taxon>
        <taxon>Atopobiaceae</taxon>
        <taxon>Paratractidigestivibacter</taxon>
    </lineage>
</organism>
<evidence type="ECO:0000256" key="1">
    <source>
        <dbReference type="ARBA" id="ARBA00008591"/>
    </source>
</evidence>
<accession>A0ABV1II93</accession>
<dbReference type="GeneID" id="98643085"/>
<comment type="caution">
    <text evidence="2">The sequence shown here is derived from an EMBL/GenBank/DDBJ whole genome shotgun (WGS) entry which is preliminary data.</text>
</comment>
<dbReference type="InterPro" id="IPR038078">
    <property type="entry name" value="PhoU-like_sf"/>
</dbReference>
<evidence type="ECO:0000313" key="2">
    <source>
        <dbReference type="EMBL" id="MEQ2638623.1"/>
    </source>
</evidence>
<dbReference type="Pfam" id="PF01865">
    <property type="entry name" value="PhoU_div"/>
    <property type="match status" value="1"/>
</dbReference>
<keyword evidence="3" id="KW-1185">Reference proteome</keyword>
<dbReference type="PANTHER" id="PTHR37298:SF1">
    <property type="entry name" value="UPF0111 PROTEIN YKAA"/>
    <property type="match status" value="1"/>
</dbReference>
<dbReference type="EMBL" id="JBBNGS010000030">
    <property type="protein sequence ID" value="MEQ2638623.1"/>
    <property type="molecule type" value="Genomic_DNA"/>
</dbReference>
<dbReference type="PANTHER" id="PTHR37298">
    <property type="entry name" value="UPF0111 PROTEIN YKAA"/>
    <property type="match status" value="1"/>
</dbReference>
<dbReference type="Gene3D" id="1.20.58.220">
    <property type="entry name" value="Phosphate transport system protein phou homolog 2, domain 2"/>
    <property type="match status" value="1"/>
</dbReference>
<gene>
    <name evidence="2" type="ORF">AAAT05_09775</name>
</gene>
<dbReference type="InterPro" id="IPR052912">
    <property type="entry name" value="UPF0111_domain"/>
</dbReference>
<sequence length="210" mass="24066">MARIKKEDEFYTLLKEFAALIVETSEEYAGIVHDFPHSMSRIPQMKVFETNCDERVKTIMGKLYTSFITPLDREDISDLALAMDNVTDAMYGVTMRLDLFNLSDMRLEAEQIADLTVRAVKEMQEMINRLPEYNKKPEPVMEKAISLGDIEDEGDTVYQNALRRLFREEDAAADGKYAVTWLRIFDRMEQVLDACDDAAGIVRAVIMKSA</sequence>
<evidence type="ECO:0000313" key="3">
    <source>
        <dbReference type="Proteomes" id="UP001478817"/>
    </source>
</evidence>